<evidence type="ECO:0000313" key="3">
    <source>
        <dbReference type="Proteomes" id="UP000777935"/>
    </source>
</evidence>
<accession>A0ABX2J1B0</accession>
<dbReference type="EMBL" id="JABUFE010000039">
    <property type="protein sequence ID" value="NSX57043.1"/>
    <property type="molecule type" value="Genomic_DNA"/>
</dbReference>
<organism evidence="2 3">
    <name type="scientific">Parasulfitobacter algicola</name>
    <dbReference type="NCBI Taxonomy" id="2614809"/>
    <lineage>
        <taxon>Bacteria</taxon>
        <taxon>Pseudomonadati</taxon>
        <taxon>Pseudomonadota</taxon>
        <taxon>Alphaproteobacteria</taxon>
        <taxon>Rhodobacterales</taxon>
        <taxon>Roseobacteraceae</taxon>
        <taxon>Parasulfitobacter</taxon>
    </lineage>
</organism>
<gene>
    <name evidence="2" type="ORF">HRQ87_19905</name>
</gene>
<feature type="signal peptide" evidence="1">
    <location>
        <begin position="1"/>
        <end position="20"/>
    </location>
</feature>
<feature type="chain" id="PRO_5047033385" evidence="1">
    <location>
        <begin position="21"/>
        <end position="432"/>
    </location>
</feature>
<comment type="caution">
    <text evidence="2">The sequence shown here is derived from an EMBL/GenBank/DDBJ whole genome shotgun (WGS) entry which is preliminary data.</text>
</comment>
<reference evidence="2 3" key="1">
    <citation type="submission" date="2020-06" db="EMBL/GenBank/DDBJ databases">
        <title>Sulfitobacter algicola sp. nov., isolated from green algae.</title>
        <authorList>
            <person name="Wang C."/>
        </authorList>
    </citation>
    <scope>NUCLEOTIDE SEQUENCE [LARGE SCALE GENOMIC DNA]</scope>
    <source>
        <strain evidence="2 3">1151</strain>
    </source>
</reference>
<evidence type="ECO:0000313" key="2">
    <source>
        <dbReference type="EMBL" id="NSX57043.1"/>
    </source>
</evidence>
<keyword evidence="1" id="KW-0732">Signal</keyword>
<keyword evidence="3" id="KW-1185">Reference proteome</keyword>
<dbReference type="Proteomes" id="UP000777935">
    <property type="component" value="Unassembled WGS sequence"/>
</dbReference>
<proteinExistence type="predicted"/>
<sequence length="432" mass="47556">MTFHLIRSSAKRALMGAALAASLLISPLLARTIDNPDADTIGLLAAFLSGNTPNFREEALKAQAYRRANEFDKPAVLNRIEARLRAQYQGFAELDGLRLRVNASIGPYDAAAGVYRISTFKPGVYFPFRPYALLLDNAADFYEWSLPIAEARKIREISPRGAVTIEMLVLPFAVAPDDQRQVRSQIVSMKMFERRSGQLLHEVTLPESAYRQMRVGTDAAPVMIPQDQIALAGVSLGMDGEVAKALLRDAGFAIFDDLRDSFRISTAADTIDFGVQTTLLFDDTLFLNNPVDRYALHFGSQLDCRDSNQVHSCGVVKLHPEDGTVTSMALLQNAVGTSKQDVVTALFDRYGPAADRFNTYVWQTHATDQYVWGGVSTGSYDAAHDFSEISGPRHWQIEAFVMEPTPDRKTVIVQINAVNDPNAVTGSGGIKF</sequence>
<evidence type="ECO:0000256" key="1">
    <source>
        <dbReference type="SAM" id="SignalP"/>
    </source>
</evidence>
<name>A0ABX2J1B0_9RHOB</name>
<protein>
    <submittedName>
        <fullName evidence="2">Uncharacterized protein</fullName>
    </submittedName>
</protein>
<dbReference type="RefSeq" id="WP_174140194.1">
    <property type="nucleotide sequence ID" value="NZ_JABUFE010000039.1"/>
</dbReference>